<proteinExistence type="predicted"/>
<organism evidence="1">
    <name type="scientific">Photinus pyralis</name>
    <name type="common">Common eastern firefly</name>
    <name type="synonym">Lampyris pyralis</name>
    <dbReference type="NCBI Taxonomy" id="7054"/>
    <lineage>
        <taxon>Eukaryota</taxon>
        <taxon>Metazoa</taxon>
        <taxon>Ecdysozoa</taxon>
        <taxon>Arthropoda</taxon>
        <taxon>Hexapoda</taxon>
        <taxon>Insecta</taxon>
        <taxon>Pterygota</taxon>
        <taxon>Neoptera</taxon>
        <taxon>Endopterygota</taxon>
        <taxon>Coleoptera</taxon>
        <taxon>Polyphaga</taxon>
        <taxon>Elateriformia</taxon>
        <taxon>Elateroidea</taxon>
        <taxon>Lampyridae</taxon>
        <taxon>Lampyrinae</taxon>
        <taxon>Photinus</taxon>
    </lineage>
</organism>
<dbReference type="EMBL" id="GEZM01062216">
    <property type="protein sequence ID" value="JAV69952.1"/>
    <property type="molecule type" value="Transcribed_RNA"/>
</dbReference>
<sequence length="132" mass="13237">MCNGPADPLLLVTLEGDELDVADVVTACGGAVAGLVIPLLLIGVDAVWGAGGGLSSYNPPFIIDHHVTPVEVPAPVAGEDPGGCTWSYRVGAAHATGSAMVRMMIARGDHSIGGGGDHKHAEYTVAGQALKG</sequence>
<accession>A0A1Y1L8E8</accession>
<protein>
    <submittedName>
        <fullName evidence="1">Uncharacterized protein</fullName>
    </submittedName>
</protein>
<dbReference type="AlphaFoldDB" id="A0A1Y1L8E8"/>
<reference evidence="1" key="1">
    <citation type="journal article" date="2016" name="Sci. Rep.">
        <title>Molecular characterization of firefly nuptial gifts: a multi-omics approach sheds light on postcopulatory sexual selection.</title>
        <authorList>
            <person name="Al-Wathiqui N."/>
            <person name="Fallon T.R."/>
            <person name="South A."/>
            <person name="Weng J.K."/>
            <person name="Lewis S.M."/>
        </authorList>
    </citation>
    <scope>NUCLEOTIDE SEQUENCE</scope>
</reference>
<name>A0A1Y1L8E8_PHOPY</name>
<dbReference type="EMBL" id="GEZM01062220">
    <property type="protein sequence ID" value="JAV69947.1"/>
    <property type="molecule type" value="Transcribed_RNA"/>
</dbReference>
<evidence type="ECO:0000313" key="1">
    <source>
        <dbReference type="EMBL" id="JAV69952.1"/>
    </source>
</evidence>